<dbReference type="InterPro" id="IPR011322">
    <property type="entry name" value="N-reg_PII-like_a/b"/>
</dbReference>
<evidence type="ECO:0000313" key="6">
    <source>
        <dbReference type="EMBL" id="RYC45876.1"/>
    </source>
</evidence>
<keyword evidence="2 5" id="KW-0963">Cytoplasm</keyword>
<name>A0A9X8JLZ7_9GAMM</name>
<dbReference type="HAMAP" id="MF_01160">
    <property type="entry name" value="CutA"/>
    <property type="match status" value="1"/>
</dbReference>
<comment type="similarity">
    <text evidence="1 5">Belongs to the CutA family.</text>
</comment>
<dbReference type="Proteomes" id="UP001138460">
    <property type="component" value="Unassembled WGS sequence"/>
</dbReference>
<dbReference type="AlphaFoldDB" id="A0A9X8JLZ7"/>
<comment type="subunit">
    <text evidence="5">Homotrimer.</text>
</comment>
<organism evidence="6 7">
    <name type="scientific">Pectobacterium zantedeschiae</name>
    <dbReference type="NCBI Taxonomy" id="2034769"/>
    <lineage>
        <taxon>Bacteria</taxon>
        <taxon>Pseudomonadati</taxon>
        <taxon>Pseudomonadota</taxon>
        <taxon>Gammaproteobacteria</taxon>
        <taxon>Enterobacterales</taxon>
        <taxon>Pectobacteriaceae</taxon>
        <taxon>Pectobacterium</taxon>
    </lineage>
</organism>
<dbReference type="InterPro" id="IPR023700">
    <property type="entry name" value="CutA_Enterobact"/>
</dbReference>
<evidence type="ECO:0000256" key="5">
    <source>
        <dbReference type="HAMAP-Rule" id="MF_01160"/>
    </source>
</evidence>
<comment type="function">
    <text evidence="5">Involved in resistance toward heavy metals.</text>
</comment>
<evidence type="ECO:0000256" key="4">
    <source>
        <dbReference type="ARBA" id="ARBA00023008"/>
    </source>
</evidence>
<accession>A0A9X8JLZ7</accession>
<dbReference type="GO" id="GO:0005507">
    <property type="term" value="F:copper ion binding"/>
    <property type="evidence" value="ECO:0007669"/>
    <property type="project" value="InterPro"/>
</dbReference>
<keyword evidence="7" id="KW-1185">Reference proteome</keyword>
<dbReference type="PANTHER" id="PTHR23419">
    <property type="entry name" value="DIVALENT CATION TOLERANCE CUTA-RELATED"/>
    <property type="match status" value="1"/>
</dbReference>
<dbReference type="PANTHER" id="PTHR23419:SF8">
    <property type="entry name" value="FI09726P"/>
    <property type="match status" value="1"/>
</dbReference>
<dbReference type="NCBIfam" id="NF007930">
    <property type="entry name" value="PRK10645.1"/>
    <property type="match status" value="1"/>
</dbReference>
<evidence type="ECO:0000256" key="3">
    <source>
        <dbReference type="ARBA" id="ARBA00022723"/>
    </source>
</evidence>
<dbReference type="InterPro" id="IPR015867">
    <property type="entry name" value="N-reg_PII/ATP_PRibTrfase_C"/>
</dbReference>
<dbReference type="Pfam" id="PF03091">
    <property type="entry name" value="CutA1"/>
    <property type="match status" value="1"/>
</dbReference>
<evidence type="ECO:0000256" key="1">
    <source>
        <dbReference type="ARBA" id="ARBA00010169"/>
    </source>
</evidence>
<dbReference type="Gene3D" id="3.30.70.120">
    <property type="match status" value="1"/>
</dbReference>
<dbReference type="SUPFAM" id="SSF54913">
    <property type="entry name" value="GlnB-like"/>
    <property type="match status" value="1"/>
</dbReference>
<evidence type="ECO:0000256" key="2">
    <source>
        <dbReference type="ARBA" id="ARBA00022490"/>
    </source>
</evidence>
<dbReference type="InterPro" id="IPR004323">
    <property type="entry name" value="Ion_tolerance_CutA"/>
</dbReference>
<reference evidence="6 7" key="1">
    <citation type="journal article" date="2018" name="Syst. Appl. Microbiol.">
        <title>Pectobacterium zantedeschiae sp. nov. a new species of a soft rot pathogen isolated from Calla lily (Zantedeschia spp.).</title>
        <authorList>
            <person name="Waleron M."/>
            <person name="Misztak A."/>
            <person name="Waleron M."/>
            <person name="Franczuk M."/>
            <person name="Jonca J."/>
            <person name="Wielgomas B."/>
            <person name="Mikicinski A."/>
            <person name="Popovic T."/>
            <person name="Waleron K."/>
        </authorList>
    </citation>
    <scope>NUCLEOTIDE SEQUENCE [LARGE SCALE GENOMIC DNA]</scope>
    <source>
        <strain evidence="6 7">9M</strain>
    </source>
</reference>
<comment type="subcellular location">
    <subcellularLocation>
        <location evidence="5">Cytoplasm</location>
    </subcellularLocation>
</comment>
<keyword evidence="4" id="KW-0186">Copper</keyword>
<dbReference type="RefSeq" id="WP_129713394.1">
    <property type="nucleotide sequence ID" value="NZ_JBEHFA010000005.1"/>
</dbReference>
<dbReference type="GO" id="GO:0010038">
    <property type="term" value="P:response to metal ion"/>
    <property type="evidence" value="ECO:0007669"/>
    <property type="project" value="InterPro"/>
</dbReference>
<gene>
    <name evidence="5 6" type="primary">cutA</name>
    <name evidence="6" type="ORF">CLR69_13205</name>
</gene>
<sequence>MSDSPLCDAVVILCTAPDDACAQQLANSLLEMRLAACVTLLPGAHSLYYWEGKLEQQSEVQMLIKSDTSHQQTLLTHLKQQHPYDTPELLVLPVSGGDSDYLTWLNASLR</sequence>
<proteinExistence type="inferred from homology"/>
<evidence type="ECO:0000313" key="7">
    <source>
        <dbReference type="Proteomes" id="UP001138460"/>
    </source>
</evidence>
<comment type="caution">
    <text evidence="6">The sequence shown here is derived from an EMBL/GenBank/DDBJ whole genome shotgun (WGS) entry which is preliminary data.</text>
</comment>
<comment type="caution">
    <text evidence="5">Lacks conserved residue(s) required for the propagation of feature annotation.</text>
</comment>
<dbReference type="EMBL" id="NWTM01000001">
    <property type="protein sequence ID" value="RYC45876.1"/>
    <property type="molecule type" value="Genomic_DNA"/>
</dbReference>
<keyword evidence="3" id="KW-0479">Metal-binding</keyword>
<protein>
    <recommendedName>
        <fullName evidence="5">Divalent-cation tolerance protein CutA</fullName>
    </recommendedName>
</protein>
<dbReference type="OrthoDB" id="37622at2"/>
<dbReference type="GO" id="GO:0005737">
    <property type="term" value="C:cytoplasm"/>
    <property type="evidence" value="ECO:0007669"/>
    <property type="project" value="UniProtKB-SubCell"/>
</dbReference>